<evidence type="ECO:0000256" key="1">
    <source>
        <dbReference type="ARBA" id="ARBA00006484"/>
    </source>
</evidence>
<dbReference type="PROSITE" id="PS00061">
    <property type="entry name" value="ADH_SHORT"/>
    <property type="match status" value="1"/>
</dbReference>
<protein>
    <submittedName>
        <fullName evidence="3">Sorbitol dehydrogenase</fullName>
    </submittedName>
</protein>
<dbReference type="NCBIfam" id="NF005472">
    <property type="entry name" value="PRK07067.1"/>
    <property type="match status" value="1"/>
</dbReference>
<gene>
    <name evidence="3" type="ORF">NS331_16450</name>
</gene>
<dbReference type="PANTHER" id="PTHR42760">
    <property type="entry name" value="SHORT-CHAIN DEHYDROGENASES/REDUCTASES FAMILY MEMBER"/>
    <property type="match status" value="1"/>
</dbReference>
<keyword evidence="4" id="KW-1185">Reference proteome</keyword>
<dbReference type="OrthoDB" id="9806974at2"/>
<comment type="caution">
    <text evidence="3">The sequence shown here is derived from an EMBL/GenBank/DDBJ whole genome shotgun (WGS) entry which is preliminary data.</text>
</comment>
<feature type="domain" description="Ketoreductase" evidence="2">
    <location>
        <begin position="8"/>
        <end position="189"/>
    </location>
</feature>
<dbReference type="PRINTS" id="PR00081">
    <property type="entry name" value="GDHRDH"/>
</dbReference>
<sequence>MSPRLAQRHVLITGAGGGIGLAMAEACLAEGARCSLVDRADEAPAAVQAVMRQHPDTVAYIGADITRSADIARLLHTAIGRFGPVHTLVNNAAVFDLAPLLDSDEASFDRLFAVNVKGLFFVMQAVLRHMVEAGTQGASVINLASQAGRRGEALVSHYCATKAAVISYTQSAALAMAPHGIRVNAISPGVVDTPMWAHVDSLFAKAEGLPIGEKKRQVGLAVPLGRMGRPDDLGGACVFLASDEARYITAQTLNVDGGNVMS</sequence>
<evidence type="ECO:0000259" key="2">
    <source>
        <dbReference type="SMART" id="SM00822"/>
    </source>
</evidence>
<evidence type="ECO:0000313" key="4">
    <source>
        <dbReference type="Proteomes" id="UP000072741"/>
    </source>
</evidence>
<name>A0A147GQT1_9BURK</name>
<dbReference type="PATRIC" id="fig|433924.3.peg.180"/>
<dbReference type="RefSeq" id="WP_058643044.1">
    <property type="nucleotide sequence ID" value="NZ_LDSL01000107.1"/>
</dbReference>
<dbReference type="InterPro" id="IPR020904">
    <property type="entry name" value="Sc_DH/Rdtase_CS"/>
</dbReference>
<dbReference type="NCBIfam" id="NF005559">
    <property type="entry name" value="PRK07231.1"/>
    <property type="match status" value="1"/>
</dbReference>
<dbReference type="InterPro" id="IPR002347">
    <property type="entry name" value="SDR_fam"/>
</dbReference>
<dbReference type="InterPro" id="IPR036291">
    <property type="entry name" value="NAD(P)-bd_dom_sf"/>
</dbReference>
<comment type="similarity">
    <text evidence="1">Belongs to the short-chain dehydrogenases/reductases (SDR) family.</text>
</comment>
<dbReference type="SMART" id="SM00822">
    <property type="entry name" value="PKS_KR"/>
    <property type="match status" value="1"/>
</dbReference>
<dbReference type="PRINTS" id="PR00080">
    <property type="entry name" value="SDRFAMILY"/>
</dbReference>
<dbReference type="GO" id="GO:0016616">
    <property type="term" value="F:oxidoreductase activity, acting on the CH-OH group of donors, NAD or NADP as acceptor"/>
    <property type="evidence" value="ECO:0007669"/>
    <property type="project" value="TreeGrafter"/>
</dbReference>
<evidence type="ECO:0000313" key="3">
    <source>
        <dbReference type="EMBL" id="KTT18038.1"/>
    </source>
</evidence>
<dbReference type="Gene3D" id="3.40.50.720">
    <property type="entry name" value="NAD(P)-binding Rossmann-like Domain"/>
    <property type="match status" value="1"/>
</dbReference>
<dbReference type="FunFam" id="3.40.50.720:FF:000084">
    <property type="entry name" value="Short-chain dehydrogenase reductase"/>
    <property type="match status" value="1"/>
</dbReference>
<proteinExistence type="inferred from homology"/>
<organism evidence="3 4">
    <name type="scientific">Pseudacidovorax intermedius</name>
    <dbReference type="NCBI Taxonomy" id="433924"/>
    <lineage>
        <taxon>Bacteria</taxon>
        <taxon>Pseudomonadati</taxon>
        <taxon>Pseudomonadota</taxon>
        <taxon>Betaproteobacteria</taxon>
        <taxon>Burkholderiales</taxon>
        <taxon>Comamonadaceae</taxon>
        <taxon>Pseudacidovorax</taxon>
    </lineage>
</organism>
<dbReference type="Pfam" id="PF13561">
    <property type="entry name" value="adh_short_C2"/>
    <property type="match status" value="1"/>
</dbReference>
<accession>A0A147GQT1</accession>
<dbReference type="EMBL" id="LDSL01000107">
    <property type="protein sequence ID" value="KTT18038.1"/>
    <property type="molecule type" value="Genomic_DNA"/>
</dbReference>
<dbReference type="AlphaFoldDB" id="A0A147GQT1"/>
<dbReference type="Proteomes" id="UP000072741">
    <property type="component" value="Unassembled WGS sequence"/>
</dbReference>
<dbReference type="InterPro" id="IPR057326">
    <property type="entry name" value="KR_dom"/>
</dbReference>
<dbReference type="SUPFAM" id="SSF51735">
    <property type="entry name" value="NAD(P)-binding Rossmann-fold domains"/>
    <property type="match status" value="1"/>
</dbReference>
<reference evidence="3 4" key="1">
    <citation type="journal article" date="2016" name="Front. Microbiol.">
        <title>Genomic Resource of Rice Seed Associated Bacteria.</title>
        <authorList>
            <person name="Midha S."/>
            <person name="Bansal K."/>
            <person name="Sharma S."/>
            <person name="Kumar N."/>
            <person name="Patil P.P."/>
            <person name="Chaudhry V."/>
            <person name="Patil P.B."/>
        </authorList>
    </citation>
    <scope>NUCLEOTIDE SEQUENCE [LARGE SCALE GENOMIC DNA]</scope>
    <source>
        <strain evidence="3 4">NS331</strain>
    </source>
</reference>